<dbReference type="EMBL" id="AP018694">
    <property type="protein sequence ID" value="BBE16253.1"/>
    <property type="molecule type" value="Genomic_DNA"/>
</dbReference>
<sequence>MVSTYQNLNFGTFCYGSGSGTTVTIDPFGARSSTGDIILIGSSFSAALYDVEAIPGTIVNIVNGPDAILTGSNGGTMTLHIGNSNPQSPFVTTGAHTAVNIGGTLQVGSSVANPSGIYGGTFSVTFIQE</sequence>
<dbReference type="AlphaFoldDB" id="A0A5K7S3Y1"/>
<organism evidence="1 2">
    <name type="scientific">Aquipluma nitroreducens</name>
    <dbReference type="NCBI Taxonomy" id="2010828"/>
    <lineage>
        <taxon>Bacteria</taxon>
        <taxon>Pseudomonadati</taxon>
        <taxon>Bacteroidota</taxon>
        <taxon>Bacteroidia</taxon>
        <taxon>Marinilabiliales</taxon>
        <taxon>Prolixibacteraceae</taxon>
        <taxon>Aquipluma</taxon>
    </lineage>
</organism>
<dbReference type="KEGG" id="anf:AQPE_0390"/>
<dbReference type="Proteomes" id="UP001193389">
    <property type="component" value="Chromosome"/>
</dbReference>
<accession>A0A5K7S3Y1</accession>
<dbReference type="RefSeq" id="WP_318349343.1">
    <property type="nucleotide sequence ID" value="NZ_AP018694.1"/>
</dbReference>
<evidence type="ECO:0000313" key="1">
    <source>
        <dbReference type="EMBL" id="BBE16253.1"/>
    </source>
</evidence>
<protein>
    <recommendedName>
        <fullName evidence="3">DUF4402 domain-containing protein</fullName>
    </recommendedName>
</protein>
<keyword evidence="2" id="KW-1185">Reference proteome</keyword>
<gene>
    <name evidence="1" type="ORF">AQPE_0390</name>
</gene>
<evidence type="ECO:0008006" key="3">
    <source>
        <dbReference type="Google" id="ProtNLM"/>
    </source>
</evidence>
<dbReference type="InterPro" id="IPR025514">
    <property type="entry name" value="DUF4402"/>
</dbReference>
<evidence type="ECO:0000313" key="2">
    <source>
        <dbReference type="Proteomes" id="UP001193389"/>
    </source>
</evidence>
<name>A0A5K7S3Y1_9BACT</name>
<dbReference type="Pfam" id="PF14352">
    <property type="entry name" value="DUF4402"/>
    <property type="match status" value="1"/>
</dbReference>
<proteinExistence type="predicted"/>
<reference evidence="1" key="1">
    <citation type="journal article" date="2020" name="Int. J. Syst. Evol. Microbiol.">
        <title>Aquipluma nitroreducens gen. nov. sp. nov., a novel facultatively anaerobic bacterium isolated from a freshwater lake.</title>
        <authorList>
            <person name="Watanabe M."/>
            <person name="Kojima H."/>
            <person name="Fukui M."/>
        </authorList>
    </citation>
    <scope>NUCLEOTIDE SEQUENCE</scope>
    <source>
        <strain evidence="1">MeG22</strain>
    </source>
</reference>